<accession>A0A4U5M702</accession>
<evidence type="ECO:0000313" key="3">
    <source>
        <dbReference type="Proteomes" id="UP000298663"/>
    </source>
</evidence>
<dbReference type="EMBL" id="AZBU02000009">
    <property type="protein sequence ID" value="TKR64666.1"/>
    <property type="molecule type" value="Genomic_DNA"/>
</dbReference>
<gene>
    <name evidence="2" type="ORF">L596_025160</name>
</gene>
<proteinExistence type="predicted"/>
<dbReference type="AlphaFoldDB" id="A0A4U5M702"/>
<keyword evidence="3" id="KW-1185">Reference proteome</keyword>
<evidence type="ECO:0000256" key="1">
    <source>
        <dbReference type="SAM" id="MobiDB-lite"/>
    </source>
</evidence>
<protein>
    <submittedName>
        <fullName evidence="2">Uncharacterized protein</fullName>
    </submittedName>
</protein>
<feature type="compositionally biased region" description="Basic and acidic residues" evidence="1">
    <location>
        <begin position="1"/>
        <end position="12"/>
    </location>
</feature>
<comment type="caution">
    <text evidence="2">The sequence shown here is derived from an EMBL/GenBank/DDBJ whole genome shotgun (WGS) entry which is preliminary data.</text>
</comment>
<name>A0A4U5M702_STECR</name>
<feature type="region of interest" description="Disordered" evidence="1">
    <location>
        <begin position="1"/>
        <end position="23"/>
    </location>
</feature>
<reference evidence="2 3" key="1">
    <citation type="journal article" date="2015" name="Genome Biol.">
        <title>Comparative genomics of Steinernema reveals deeply conserved gene regulatory networks.</title>
        <authorList>
            <person name="Dillman A.R."/>
            <person name="Macchietto M."/>
            <person name="Porter C.F."/>
            <person name="Rogers A."/>
            <person name="Williams B."/>
            <person name="Antoshechkin I."/>
            <person name="Lee M.M."/>
            <person name="Goodwin Z."/>
            <person name="Lu X."/>
            <person name="Lewis E.E."/>
            <person name="Goodrich-Blair H."/>
            <person name="Stock S.P."/>
            <person name="Adams B.J."/>
            <person name="Sternberg P.W."/>
            <person name="Mortazavi A."/>
        </authorList>
    </citation>
    <scope>NUCLEOTIDE SEQUENCE [LARGE SCALE GENOMIC DNA]</scope>
    <source>
        <strain evidence="2 3">ALL</strain>
    </source>
</reference>
<organism evidence="2 3">
    <name type="scientific">Steinernema carpocapsae</name>
    <name type="common">Entomopathogenic nematode</name>
    <dbReference type="NCBI Taxonomy" id="34508"/>
    <lineage>
        <taxon>Eukaryota</taxon>
        <taxon>Metazoa</taxon>
        <taxon>Ecdysozoa</taxon>
        <taxon>Nematoda</taxon>
        <taxon>Chromadorea</taxon>
        <taxon>Rhabditida</taxon>
        <taxon>Tylenchina</taxon>
        <taxon>Panagrolaimomorpha</taxon>
        <taxon>Strongyloidoidea</taxon>
        <taxon>Steinernematidae</taxon>
        <taxon>Steinernema</taxon>
    </lineage>
</organism>
<sequence length="127" mass="14477">MVNFRRATDPEKTATSGNPGLLYTDSSTNHGSGLLTDPYTSSGQFLLSDPHNGDFFLYHFDQNIRLFGLKVTLCLPLAKPLSVMVFRPLRHENGKRIKGEHEEILWMKTTITEMEYVTEKEEAMKII</sequence>
<dbReference type="Proteomes" id="UP000298663">
    <property type="component" value="Unassembled WGS sequence"/>
</dbReference>
<evidence type="ECO:0000313" key="2">
    <source>
        <dbReference type="EMBL" id="TKR64666.1"/>
    </source>
</evidence>
<reference evidence="2 3" key="2">
    <citation type="journal article" date="2019" name="G3 (Bethesda)">
        <title>Hybrid Assembly of the Genome of the Entomopathogenic Nematode Steinernema carpocapsae Identifies the X-Chromosome.</title>
        <authorList>
            <person name="Serra L."/>
            <person name="Macchietto M."/>
            <person name="Macias-Munoz A."/>
            <person name="McGill C.J."/>
            <person name="Rodriguez I.M."/>
            <person name="Rodriguez B."/>
            <person name="Murad R."/>
            <person name="Mortazavi A."/>
        </authorList>
    </citation>
    <scope>NUCLEOTIDE SEQUENCE [LARGE SCALE GENOMIC DNA]</scope>
    <source>
        <strain evidence="2 3">ALL</strain>
    </source>
</reference>
<feature type="compositionally biased region" description="Polar residues" evidence="1">
    <location>
        <begin position="13"/>
        <end position="23"/>
    </location>
</feature>
<dbReference type="OrthoDB" id="2016523at2759"/>